<comment type="subcellular location">
    <subcellularLocation>
        <location evidence="1">Membrane</location>
        <topology evidence="1">Single-pass membrane protein</topology>
    </subcellularLocation>
</comment>
<evidence type="ECO:0000256" key="2">
    <source>
        <dbReference type="ARBA" id="ARBA00022692"/>
    </source>
</evidence>
<dbReference type="PANTHER" id="PTHR30386">
    <property type="entry name" value="MEMBRANE FUSION SUBUNIT OF EMRAB-TOLC MULTIDRUG EFFLUX PUMP"/>
    <property type="match status" value="1"/>
</dbReference>
<feature type="domain" description="Multidrug resistance protein MdtA-like barrel-sandwich hybrid" evidence="6">
    <location>
        <begin position="56"/>
        <end position="249"/>
    </location>
</feature>
<dbReference type="Gene3D" id="2.40.50.100">
    <property type="match status" value="1"/>
</dbReference>
<keyword evidence="2 5" id="KW-0812">Transmembrane</keyword>
<keyword evidence="4 5" id="KW-0472">Membrane</keyword>
<keyword evidence="9" id="KW-1185">Reference proteome</keyword>
<dbReference type="GO" id="GO:0055085">
    <property type="term" value="P:transmembrane transport"/>
    <property type="evidence" value="ECO:0007669"/>
    <property type="project" value="InterPro"/>
</dbReference>
<evidence type="ECO:0000256" key="3">
    <source>
        <dbReference type="ARBA" id="ARBA00022989"/>
    </source>
</evidence>
<evidence type="ECO:0000256" key="5">
    <source>
        <dbReference type="SAM" id="Phobius"/>
    </source>
</evidence>
<dbReference type="STRING" id="407022.SAMN05661044_05506"/>
<dbReference type="SUPFAM" id="SSF111369">
    <property type="entry name" value="HlyD-like secretion proteins"/>
    <property type="match status" value="2"/>
</dbReference>
<dbReference type="Proteomes" id="UP000199421">
    <property type="component" value="Unassembled WGS sequence"/>
</dbReference>
<accession>A0A1H7ZDM1</accession>
<dbReference type="Gene3D" id="1.10.287.470">
    <property type="entry name" value="Helix hairpin bin"/>
    <property type="match status" value="1"/>
</dbReference>
<dbReference type="Pfam" id="PF25917">
    <property type="entry name" value="BSH_RND"/>
    <property type="match status" value="1"/>
</dbReference>
<protein>
    <submittedName>
        <fullName evidence="8">Membrane fusion protein, multidrug efflux system</fullName>
    </submittedName>
</protein>
<name>A0A1H7ZDM1_OLID1</name>
<dbReference type="GO" id="GO:0016020">
    <property type="term" value="C:membrane"/>
    <property type="evidence" value="ECO:0007669"/>
    <property type="project" value="UniProtKB-SubCell"/>
</dbReference>
<evidence type="ECO:0000259" key="7">
    <source>
        <dbReference type="Pfam" id="PF25963"/>
    </source>
</evidence>
<proteinExistence type="predicted"/>
<dbReference type="RefSeq" id="WP_093332849.1">
    <property type="nucleotide sequence ID" value="NZ_FOAF01000016.1"/>
</dbReference>
<keyword evidence="3 5" id="KW-1133">Transmembrane helix</keyword>
<evidence type="ECO:0000259" key="6">
    <source>
        <dbReference type="Pfam" id="PF25917"/>
    </source>
</evidence>
<dbReference type="Pfam" id="PF25963">
    <property type="entry name" value="Beta-barrel_AAEA"/>
    <property type="match status" value="1"/>
</dbReference>
<evidence type="ECO:0000256" key="4">
    <source>
        <dbReference type="ARBA" id="ARBA00023136"/>
    </source>
</evidence>
<dbReference type="InterPro" id="IPR058634">
    <property type="entry name" value="AaeA-lik-b-barrel"/>
</dbReference>
<evidence type="ECO:0000256" key="1">
    <source>
        <dbReference type="ARBA" id="ARBA00004167"/>
    </source>
</evidence>
<feature type="domain" description="p-hydroxybenzoic acid efflux pump subunit AaeA-like beta-barrel" evidence="7">
    <location>
        <begin position="256"/>
        <end position="344"/>
    </location>
</feature>
<gene>
    <name evidence="8" type="ORF">SAMN05661044_05506</name>
</gene>
<dbReference type="InterPro" id="IPR058625">
    <property type="entry name" value="MdtA-like_BSH"/>
</dbReference>
<dbReference type="InterPro" id="IPR050739">
    <property type="entry name" value="MFP"/>
</dbReference>
<dbReference type="Gene3D" id="2.40.30.170">
    <property type="match status" value="1"/>
</dbReference>
<dbReference type="EMBL" id="FOAF01000016">
    <property type="protein sequence ID" value="SEM56416.1"/>
    <property type="molecule type" value="Genomic_DNA"/>
</dbReference>
<sequence length="348" mass="38741">MESKQNTFSGFANKLIFGIALLAMGIAVFYFLRYMAYINSYEDTNDAQVESYINPVSARVGGFINRVFFEEHQKIKRGDTLLVLDNREYFQKVKEAEALLEDTEAQLGILAAGINSAKTATLVTKDQINAAKAKLWQQEQEVGRFKNLLKAEAVTMSDFEVVQTKYNVLQSDYSAANNSLKTNNSKILELEARYKSLVAVRKRAEAMLDLAKLNLSYTVITSPYSGFTGRKAILEGQQIQPGQPLLSVVNSNLKWVIANFKETQVEGMFMGQAVQIEADAFPDESFHGRIDAIAASTGSKFSLLPTDNSTGNFVKIVQRIPVKITFEEGEADKLKAGMNVKVIVKKRD</sequence>
<evidence type="ECO:0000313" key="9">
    <source>
        <dbReference type="Proteomes" id="UP000199421"/>
    </source>
</evidence>
<reference evidence="9" key="1">
    <citation type="submission" date="2016-10" db="EMBL/GenBank/DDBJ databases">
        <authorList>
            <person name="Varghese N."/>
            <person name="Submissions S."/>
        </authorList>
    </citation>
    <scope>NUCLEOTIDE SEQUENCE [LARGE SCALE GENOMIC DNA]</scope>
    <source>
        <strain evidence="9">DSM 18733</strain>
    </source>
</reference>
<dbReference type="OrthoDB" id="9811754at2"/>
<feature type="transmembrane region" description="Helical" evidence="5">
    <location>
        <begin position="15"/>
        <end position="32"/>
    </location>
</feature>
<organism evidence="8 9">
    <name type="scientific">Olivibacter domesticus</name>
    <name type="common">Pseudosphingobacterium domesticum</name>
    <dbReference type="NCBI Taxonomy" id="407022"/>
    <lineage>
        <taxon>Bacteria</taxon>
        <taxon>Pseudomonadati</taxon>
        <taxon>Bacteroidota</taxon>
        <taxon>Sphingobacteriia</taxon>
        <taxon>Sphingobacteriales</taxon>
        <taxon>Sphingobacteriaceae</taxon>
        <taxon>Olivibacter</taxon>
    </lineage>
</organism>
<dbReference type="PANTHER" id="PTHR30386:SF26">
    <property type="entry name" value="TRANSPORT PROTEIN COMB"/>
    <property type="match status" value="1"/>
</dbReference>
<dbReference type="AlphaFoldDB" id="A0A1H7ZDM1"/>
<evidence type="ECO:0000313" key="8">
    <source>
        <dbReference type="EMBL" id="SEM56416.1"/>
    </source>
</evidence>